<dbReference type="EMBL" id="MU266442">
    <property type="protein sequence ID" value="KAH7923793.1"/>
    <property type="molecule type" value="Genomic_DNA"/>
</dbReference>
<gene>
    <name evidence="1" type="ORF">BV22DRAFT_1130365</name>
</gene>
<evidence type="ECO:0000313" key="2">
    <source>
        <dbReference type="Proteomes" id="UP000790709"/>
    </source>
</evidence>
<evidence type="ECO:0000313" key="1">
    <source>
        <dbReference type="EMBL" id="KAH7923793.1"/>
    </source>
</evidence>
<sequence length="592" mass="66546">MRLLNTRTLKLEEPQGEFEYAILSHVWGDEEVEFHDIDEPYGKKKGYAKVANCCAQALEDGYQYVWIDTCCIDKSSSAELSEAINSMYRWYADAHMCYAYLEDVPSDEDPAGELSDFRRSKWFKRGWTLQEGIAPRRVEFFAEDWVKIGSKDTLSSIVAAITGVDEGVLLRTLPLTEVSVAKKMSWASRRETTRVEDRAYSLMGIFGVHMPLIYGEGENAFIRLQHEIMRNSNDQSIFAWIDNDFFRTMECKSAFLAPSPNFFSHAARIDRISPTDFARLFPPSFEGADYKSHFSITNRGIQITMPVMETSADRYTAALACSINGRLLGLGLSCEDGLFKRRGTGYLSPVSGPDGKFVVRELIISTAVEVKGPHAPTPYPPIYTTPSHLVCVRVLTPLLAQEGFVFRRHSLGQGLHDPGPTNGSFIWDPVHSESLARKCILAYQTHGEGFVVTITQWGLLHTPCVHINVFTDAGERDCFFSAAEYLWSPCCTNHPNWAFKLLRSGRRVTASVQESRWNDAGVKYDVTISVGHPQCAKARQESKRPRVPDSYDESVSNVKRMRFMDSNACASSGATSLFDYKLQLTGSHVPKM</sequence>
<keyword evidence="2" id="KW-1185">Reference proteome</keyword>
<organism evidence="1 2">
    <name type="scientific">Leucogyrophana mollusca</name>
    <dbReference type="NCBI Taxonomy" id="85980"/>
    <lineage>
        <taxon>Eukaryota</taxon>
        <taxon>Fungi</taxon>
        <taxon>Dikarya</taxon>
        <taxon>Basidiomycota</taxon>
        <taxon>Agaricomycotina</taxon>
        <taxon>Agaricomycetes</taxon>
        <taxon>Agaricomycetidae</taxon>
        <taxon>Boletales</taxon>
        <taxon>Boletales incertae sedis</taxon>
        <taxon>Leucogyrophana</taxon>
    </lineage>
</organism>
<dbReference type="Proteomes" id="UP000790709">
    <property type="component" value="Unassembled WGS sequence"/>
</dbReference>
<name>A0ACB8BEY1_9AGAM</name>
<protein>
    <submittedName>
        <fullName evidence="1">HET-domain-containing protein</fullName>
    </submittedName>
</protein>
<reference evidence="1" key="1">
    <citation type="journal article" date="2021" name="New Phytol.">
        <title>Evolutionary innovations through gain and loss of genes in the ectomycorrhizal Boletales.</title>
        <authorList>
            <person name="Wu G."/>
            <person name="Miyauchi S."/>
            <person name="Morin E."/>
            <person name="Kuo A."/>
            <person name="Drula E."/>
            <person name="Varga T."/>
            <person name="Kohler A."/>
            <person name="Feng B."/>
            <person name="Cao Y."/>
            <person name="Lipzen A."/>
            <person name="Daum C."/>
            <person name="Hundley H."/>
            <person name="Pangilinan J."/>
            <person name="Johnson J."/>
            <person name="Barry K."/>
            <person name="LaButti K."/>
            <person name="Ng V."/>
            <person name="Ahrendt S."/>
            <person name="Min B."/>
            <person name="Choi I.G."/>
            <person name="Park H."/>
            <person name="Plett J.M."/>
            <person name="Magnuson J."/>
            <person name="Spatafora J.W."/>
            <person name="Nagy L.G."/>
            <person name="Henrissat B."/>
            <person name="Grigoriev I.V."/>
            <person name="Yang Z.L."/>
            <person name="Xu J."/>
            <person name="Martin F.M."/>
        </authorList>
    </citation>
    <scope>NUCLEOTIDE SEQUENCE</scope>
    <source>
        <strain evidence="1">KUC20120723A-06</strain>
    </source>
</reference>
<proteinExistence type="predicted"/>
<accession>A0ACB8BEY1</accession>
<comment type="caution">
    <text evidence="1">The sequence shown here is derived from an EMBL/GenBank/DDBJ whole genome shotgun (WGS) entry which is preliminary data.</text>
</comment>